<keyword evidence="1" id="KW-0620">Polyamine biosynthesis</keyword>
<evidence type="ECO:0000256" key="1">
    <source>
        <dbReference type="ARBA" id="ARBA00023115"/>
    </source>
</evidence>
<protein>
    <recommendedName>
        <fullName evidence="5">Integral membrane-like protein</fullName>
    </recommendedName>
</protein>
<feature type="transmembrane region" description="Helical" evidence="2">
    <location>
        <begin position="253"/>
        <end position="272"/>
    </location>
</feature>
<feature type="transmembrane region" description="Helical" evidence="2">
    <location>
        <begin position="404"/>
        <end position="423"/>
    </location>
</feature>
<dbReference type="GO" id="GO:0006596">
    <property type="term" value="P:polyamine biosynthetic process"/>
    <property type="evidence" value="ECO:0007669"/>
    <property type="project" value="UniProtKB-KW"/>
</dbReference>
<dbReference type="PANTHER" id="PTHR43317:SF1">
    <property type="entry name" value="THERMOSPERMINE SYNTHASE ACAULIS5"/>
    <property type="match status" value="1"/>
</dbReference>
<name>A0A3E0U2G9_9GAMM</name>
<feature type="transmembrane region" description="Helical" evidence="2">
    <location>
        <begin position="365"/>
        <end position="384"/>
    </location>
</feature>
<feature type="transmembrane region" description="Helical" evidence="2">
    <location>
        <begin position="35"/>
        <end position="54"/>
    </location>
</feature>
<dbReference type="Proteomes" id="UP000256899">
    <property type="component" value="Unassembled WGS sequence"/>
</dbReference>
<reference evidence="4" key="1">
    <citation type="submission" date="2018-08" db="EMBL/GenBank/DDBJ databases">
        <title>Thalassotalea euphylliae genome.</title>
        <authorList>
            <person name="Summers S."/>
            <person name="Rice S.A."/>
            <person name="Freckelton M.L."/>
            <person name="Nedved B.T."/>
            <person name="Hadfield M.G."/>
        </authorList>
    </citation>
    <scope>NUCLEOTIDE SEQUENCE [LARGE SCALE GENOMIC DNA]</scope>
    <source>
        <strain evidence="4">H3</strain>
    </source>
</reference>
<feature type="transmembrane region" description="Helical" evidence="2">
    <location>
        <begin position="279"/>
        <end position="298"/>
    </location>
</feature>
<sequence>MLFLLTVFLSAFLLFQVQPFIAKVILPAYGGSATVWTTCMLFFQLLLLAGYSYAHVLQRLSFARQWQTHGAVLILAALSLPFTTPAASLEFGINEPITNILLTLAVAIGLPYFALSVTGPLVQRWLTFSDETKVPYRLYSLSNVGSLLALISYPFVFEPVFDLPQQTLVWSSGFIAFAVAIMVLALKLEKSGVSNANQAQLDNHKDTSDQLENTGRAVTKGTLALWLGLSALGVMLLVSTTNAMTQNVAPMPFLWVLPLALYLLTFIVAFHSPRLYVRWYWLAFYLICALMAIMLPVVGSQFDFISQVLMFSFILFAGCMICHGELIKQAPNAEHLTLFYLIIALGGVLGSALVSLAAPQAFDQFYEYPITVIAIVFAHMVSLAKATQGIAGISTAFGTIPRTWVLSFLGLTVVALSGVQLSLDKQLTQHQIASERNFYGLLSVVETSVNGQAERRLIDGTTSHGTQAIESALAQQPKSYYRENTGVALALENYMPLKRAITPIKVGLVGLGAGTLAAYGKRGEQYHFYELNPAVINYAQQYFSYLANSQADISLHQGDGRLLLQNALQTNGSENFDVLVLDAFSGDAIPAHLLTIEAMQLYQAHLKKNGVLAVHISNSHLDLTSLTRNLADFIGMQAHYFYTAPTASEPNAAQWVLISNNTELMKRYQVKKHISQWPSEHQADVLWRDDYSNLLSVLK</sequence>
<gene>
    <name evidence="3" type="ORF">DXX94_09380</name>
</gene>
<keyword evidence="2" id="KW-0472">Membrane</keyword>
<feature type="transmembrane region" description="Helical" evidence="2">
    <location>
        <begin position="168"/>
        <end position="186"/>
    </location>
</feature>
<dbReference type="NCBIfam" id="NF037959">
    <property type="entry name" value="MFS_SpdSyn"/>
    <property type="match status" value="1"/>
</dbReference>
<evidence type="ECO:0008006" key="5">
    <source>
        <dbReference type="Google" id="ProtNLM"/>
    </source>
</evidence>
<feature type="transmembrane region" description="Helical" evidence="2">
    <location>
        <begin position="66"/>
        <end position="84"/>
    </location>
</feature>
<evidence type="ECO:0000313" key="4">
    <source>
        <dbReference type="Proteomes" id="UP000256899"/>
    </source>
</evidence>
<dbReference type="SUPFAM" id="SSF53335">
    <property type="entry name" value="S-adenosyl-L-methionine-dependent methyltransferases"/>
    <property type="match status" value="1"/>
</dbReference>
<feature type="transmembrane region" description="Helical" evidence="2">
    <location>
        <begin position="136"/>
        <end position="156"/>
    </location>
</feature>
<keyword evidence="2" id="KW-1133">Transmembrane helix</keyword>
<feature type="transmembrane region" description="Helical" evidence="2">
    <location>
        <begin position="338"/>
        <end position="359"/>
    </location>
</feature>
<proteinExistence type="predicted"/>
<feature type="transmembrane region" description="Helical" evidence="2">
    <location>
        <begin position="96"/>
        <end position="115"/>
    </location>
</feature>
<feature type="transmembrane region" description="Helical" evidence="2">
    <location>
        <begin position="304"/>
        <end position="326"/>
    </location>
</feature>
<feature type="transmembrane region" description="Helical" evidence="2">
    <location>
        <begin position="223"/>
        <end position="241"/>
    </location>
</feature>
<evidence type="ECO:0000256" key="2">
    <source>
        <dbReference type="SAM" id="Phobius"/>
    </source>
</evidence>
<dbReference type="EMBL" id="QUOT01000001">
    <property type="protein sequence ID" value="REL30914.1"/>
    <property type="molecule type" value="Genomic_DNA"/>
</dbReference>
<comment type="caution">
    <text evidence="3">The sequence shown here is derived from an EMBL/GenBank/DDBJ whole genome shotgun (WGS) entry which is preliminary data.</text>
</comment>
<dbReference type="InterPro" id="IPR029063">
    <property type="entry name" value="SAM-dependent_MTases_sf"/>
</dbReference>
<dbReference type="Gene3D" id="3.40.50.150">
    <property type="entry name" value="Vaccinia Virus protein VP39"/>
    <property type="match status" value="1"/>
</dbReference>
<dbReference type="PANTHER" id="PTHR43317">
    <property type="entry name" value="THERMOSPERMINE SYNTHASE ACAULIS5"/>
    <property type="match status" value="1"/>
</dbReference>
<accession>A0A3E0U2G9</accession>
<organism evidence="3 4">
    <name type="scientific">Thalassotalea euphylliae</name>
    <dbReference type="NCBI Taxonomy" id="1655234"/>
    <lineage>
        <taxon>Bacteria</taxon>
        <taxon>Pseudomonadati</taxon>
        <taxon>Pseudomonadota</taxon>
        <taxon>Gammaproteobacteria</taxon>
        <taxon>Alteromonadales</taxon>
        <taxon>Colwelliaceae</taxon>
        <taxon>Thalassotalea</taxon>
    </lineage>
</organism>
<evidence type="ECO:0000313" key="3">
    <source>
        <dbReference type="EMBL" id="REL30914.1"/>
    </source>
</evidence>
<dbReference type="AlphaFoldDB" id="A0A3E0U2G9"/>
<keyword evidence="4" id="KW-1185">Reference proteome</keyword>
<keyword evidence="2" id="KW-0812">Transmembrane</keyword>